<dbReference type="GO" id="GO:0050660">
    <property type="term" value="F:flavin adenine dinucleotide binding"/>
    <property type="evidence" value="ECO:0007669"/>
    <property type="project" value="InterPro"/>
</dbReference>
<feature type="domain" description="Acyl-CoA dehydrogenase/oxidase N-terminal" evidence="2">
    <location>
        <begin position="33"/>
        <end position="142"/>
    </location>
</feature>
<proteinExistence type="predicted"/>
<dbReference type="EMBL" id="JAAOIC020000044">
    <property type="protein sequence ID" value="KAG8037998.1"/>
    <property type="molecule type" value="Genomic_DNA"/>
</dbReference>
<dbReference type="PANTHER" id="PTHR43884">
    <property type="entry name" value="ACYL-COA DEHYDROGENASE"/>
    <property type="match status" value="1"/>
</dbReference>
<dbReference type="GO" id="GO:0003995">
    <property type="term" value="F:acyl-CoA dehydrogenase activity"/>
    <property type="evidence" value="ECO:0007669"/>
    <property type="project" value="TreeGrafter"/>
</dbReference>
<keyword evidence="1" id="KW-1133">Transmembrane helix</keyword>
<dbReference type="PANTHER" id="PTHR43884:SF12">
    <property type="entry name" value="ISOVALERYL-COA DEHYDROGENASE, MITOCHONDRIAL-RELATED"/>
    <property type="match status" value="1"/>
</dbReference>
<dbReference type="Proteomes" id="UP000729913">
    <property type="component" value="Unassembled WGS sequence"/>
</dbReference>
<reference evidence="3" key="2">
    <citation type="submission" date="2021-04" db="EMBL/GenBank/DDBJ databases">
        <title>Genome-wide patterns of bracovirus chromosomal integration into multiple host tissues during parasitism.</title>
        <authorList>
            <person name="Chebbi M.A.C."/>
        </authorList>
    </citation>
    <scope>NUCLEOTIDE SEQUENCE</scope>
    <source>
        <tissue evidence="3">Whole body</tissue>
    </source>
</reference>
<name>A0A8J5V9Z6_9HYME</name>
<reference evidence="3" key="1">
    <citation type="submission" date="2020-03" db="EMBL/GenBank/DDBJ databases">
        <authorList>
            <person name="Chebbi M.A."/>
            <person name="Drezen J.M."/>
        </authorList>
    </citation>
    <scope>NUCLEOTIDE SEQUENCE</scope>
    <source>
        <tissue evidence="3">Whole body</tissue>
    </source>
</reference>
<sequence>MLIKVFSKITKQALARNFSVSSRLSSGFSFELSETSQEIKDTADKFAREEIIPVAAQYDKSGEYPWPVVKKAWETGLLNTHAPKDIGGLELGAFDGCLIAESLSYGCSGMMTAVESSGLAQWPIILGGSKAQQKKYIGRLIEEPLVAVSILIIIYIFLL</sequence>
<feature type="transmembrane region" description="Helical" evidence="1">
    <location>
        <begin position="140"/>
        <end position="158"/>
    </location>
</feature>
<evidence type="ECO:0000256" key="1">
    <source>
        <dbReference type="SAM" id="Phobius"/>
    </source>
</evidence>
<evidence type="ECO:0000313" key="4">
    <source>
        <dbReference type="Proteomes" id="UP000729913"/>
    </source>
</evidence>
<evidence type="ECO:0000313" key="3">
    <source>
        <dbReference type="EMBL" id="KAG8037998.1"/>
    </source>
</evidence>
<dbReference type="Pfam" id="PF02771">
    <property type="entry name" value="Acyl-CoA_dh_N"/>
    <property type="match status" value="1"/>
</dbReference>
<keyword evidence="1" id="KW-0472">Membrane</keyword>
<comment type="caution">
    <text evidence="3">The sequence shown here is derived from an EMBL/GenBank/DDBJ whole genome shotgun (WGS) entry which is preliminary data.</text>
</comment>
<dbReference type="InterPro" id="IPR013786">
    <property type="entry name" value="AcylCoA_DH/ox_N"/>
</dbReference>
<evidence type="ECO:0000259" key="2">
    <source>
        <dbReference type="Pfam" id="PF02771"/>
    </source>
</evidence>
<gene>
    <name evidence="3" type="ORF">G9C98_006323</name>
</gene>
<organism evidence="3 4">
    <name type="scientific">Cotesia typhae</name>
    <dbReference type="NCBI Taxonomy" id="2053667"/>
    <lineage>
        <taxon>Eukaryota</taxon>
        <taxon>Metazoa</taxon>
        <taxon>Ecdysozoa</taxon>
        <taxon>Arthropoda</taxon>
        <taxon>Hexapoda</taxon>
        <taxon>Insecta</taxon>
        <taxon>Pterygota</taxon>
        <taxon>Neoptera</taxon>
        <taxon>Endopterygota</taxon>
        <taxon>Hymenoptera</taxon>
        <taxon>Apocrita</taxon>
        <taxon>Ichneumonoidea</taxon>
        <taxon>Braconidae</taxon>
        <taxon>Microgastrinae</taxon>
        <taxon>Cotesia</taxon>
    </lineage>
</organism>
<dbReference type="AlphaFoldDB" id="A0A8J5V9Z6"/>
<protein>
    <recommendedName>
        <fullName evidence="2">Acyl-CoA dehydrogenase/oxidase N-terminal domain-containing protein</fullName>
    </recommendedName>
</protein>
<accession>A0A8J5V9Z6</accession>
<keyword evidence="1" id="KW-0812">Transmembrane</keyword>
<dbReference type="FunFam" id="1.10.540.10:FF:000010">
    <property type="entry name" value="Medium-chain specific acyl-CoA dehydrogenase, mitochondrial"/>
    <property type="match status" value="1"/>
</dbReference>
<dbReference type="OrthoDB" id="434771at2759"/>
<keyword evidence="4" id="KW-1185">Reference proteome</keyword>